<dbReference type="InterPro" id="IPR017972">
    <property type="entry name" value="Cyt_P450_CS"/>
</dbReference>
<keyword evidence="5 9" id="KW-0560">Oxidoreductase</keyword>
<dbReference type="SUPFAM" id="SSF48264">
    <property type="entry name" value="Cytochrome P450"/>
    <property type="match status" value="1"/>
</dbReference>
<dbReference type="GO" id="GO:0020037">
    <property type="term" value="F:heme binding"/>
    <property type="evidence" value="ECO:0007669"/>
    <property type="project" value="InterPro"/>
</dbReference>
<accession>A0A166PFZ5</accession>
<dbReference type="FunFam" id="1.10.630.10:FF:000047">
    <property type="entry name" value="Cytochrome P450 monooxygenase"/>
    <property type="match status" value="1"/>
</dbReference>
<keyword evidence="7 9" id="KW-0503">Monooxygenase</keyword>
<keyword evidence="3 8" id="KW-0349">Heme</keyword>
<dbReference type="AlphaFoldDB" id="A0A166PFZ5"/>
<dbReference type="PROSITE" id="PS00086">
    <property type="entry name" value="CYTOCHROME_P450"/>
    <property type="match status" value="1"/>
</dbReference>
<dbReference type="STRING" id="1081109.A0A166PFZ5"/>
<dbReference type="InterPro" id="IPR050121">
    <property type="entry name" value="Cytochrome_P450_monoxygenase"/>
</dbReference>
<keyword evidence="11" id="KW-1185">Reference proteome</keyword>
<dbReference type="PANTHER" id="PTHR24305:SF230">
    <property type="entry name" value="P450, PUTATIVE (EUROFUNG)-RELATED"/>
    <property type="match status" value="1"/>
</dbReference>
<evidence type="ECO:0000256" key="1">
    <source>
        <dbReference type="ARBA" id="ARBA00001971"/>
    </source>
</evidence>
<dbReference type="InterPro" id="IPR036396">
    <property type="entry name" value="Cyt_P450_sf"/>
</dbReference>
<name>A0A166PFZ5_9HYPO</name>
<dbReference type="GO" id="GO:0016705">
    <property type="term" value="F:oxidoreductase activity, acting on paired donors, with incorporation or reduction of molecular oxygen"/>
    <property type="evidence" value="ECO:0007669"/>
    <property type="project" value="InterPro"/>
</dbReference>
<comment type="caution">
    <text evidence="10">The sequence shown here is derived from an EMBL/GenBank/DDBJ whole genome shotgun (WGS) entry which is preliminary data.</text>
</comment>
<organism evidence="10 11">
    <name type="scientific">Moelleriella libera RCEF 2490</name>
    <dbReference type="NCBI Taxonomy" id="1081109"/>
    <lineage>
        <taxon>Eukaryota</taxon>
        <taxon>Fungi</taxon>
        <taxon>Dikarya</taxon>
        <taxon>Ascomycota</taxon>
        <taxon>Pezizomycotina</taxon>
        <taxon>Sordariomycetes</taxon>
        <taxon>Hypocreomycetidae</taxon>
        <taxon>Hypocreales</taxon>
        <taxon>Clavicipitaceae</taxon>
        <taxon>Moelleriella</taxon>
    </lineage>
</organism>
<dbReference type="PRINTS" id="PR00463">
    <property type="entry name" value="EP450I"/>
</dbReference>
<feature type="binding site" description="axial binding residue" evidence="8">
    <location>
        <position position="442"/>
    </location>
    <ligand>
        <name>heme</name>
        <dbReference type="ChEBI" id="CHEBI:30413"/>
    </ligand>
    <ligandPart>
        <name>Fe</name>
        <dbReference type="ChEBI" id="CHEBI:18248"/>
    </ligandPart>
</feature>
<dbReference type="GO" id="GO:0009403">
    <property type="term" value="P:toxin biosynthetic process"/>
    <property type="evidence" value="ECO:0007669"/>
    <property type="project" value="UniProtKB-ARBA"/>
</dbReference>
<evidence type="ECO:0000256" key="6">
    <source>
        <dbReference type="ARBA" id="ARBA00023004"/>
    </source>
</evidence>
<proteinExistence type="inferred from homology"/>
<dbReference type="InterPro" id="IPR002401">
    <property type="entry name" value="Cyt_P450_E_grp-I"/>
</dbReference>
<comment type="cofactor">
    <cofactor evidence="1 8">
        <name>heme</name>
        <dbReference type="ChEBI" id="CHEBI:30413"/>
    </cofactor>
</comment>
<protein>
    <submittedName>
        <fullName evidence="10">Cytochrome P450 ClCP1</fullName>
    </submittedName>
</protein>
<dbReference type="EMBL" id="AZGY01000007">
    <property type="protein sequence ID" value="KZZ96510.1"/>
    <property type="molecule type" value="Genomic_DNA"/>
</dbReference>
<dbReference type="GO" id="GO:0004497">
    <property type="term" value="F:monooxygenase activity"/>
    <property type="evidence" value="ECO:0007669"/>
    <property type="project" value="UniProtKB-KW"/>
</dbReference>
<keyword evidence="4 8" id="KW-0479">Metal-binding</keyword>
<dbReference type="PANTHER" id="PTHR24305">
    <property type="entry name" value="CYTOCHROME P450"/>
    <property type="match status" value="1"/>
</dbReference>
<keyword evidence="6 8" id="KW-0408">Iron</keyword>
<dbReference type="OrthoDB" id="1470350at2759"/>
<evidence type="ECO:0000256" key="5">
    <source>
        <dbReference type="ARBA" id="ARBA00023002"/>
    </source>
</evidence>
<evidence type="ECO:0000256" key="3">
    <source>
        <dbReference type="ARBA" id="ARBA00022617"/>
    </source>
</evidence>
<dbReference type="GO" id="GO:0005506">
    <property type="term" value="F:iron ion binding"/>
    <property type="evidence" value="ECO:0007669"/>
    <property type="project" value="InterPro"/>
</dbReference>
<dbReference type="InterPro" id="IPR001128">
    <property type="entry name" value="Cyt_P450"/>
</dbReference>
<evidence type="ECO:0000313" key="10">
    <source>
        <dbReference type="EMBL" id="KZZ96510.1"/>
    </source>
</evidence>
<evidence type="ECO:0000256" key="9">
    <source>
        <dbReference type="RuleBase" id="RU000461"/>
    </source>
</evidence>
<evidence type="ECO:0000256" key="4">
    <source>
        <dbReference type="ARBA" id="ARBA00022723"/>
    </source>
</evidence>
<dbReference type="PRINTS" id="PR00385">
    <property type="entry name" value="P450"/>
</dbReference>
<reference evidence="10 11" key="1">
    <citation type="journal article" date="2016" name="Genome Biol. Evol.">
        <title>Divergent and convergent evolution of fungal pathogenicity.</title>
        <authorList>
            <person name="Shang Y."/>
            <person name="Xiao G."/>
            <person name="Zheng P."/>
            <person name="Cen K."/>
            <person name="Zhan S."/>
            <person name="Wang C."/>
        </authorList>
    </citation>
    <scope>NUCLEOTIDE SEQUENCE [LARGE SCALE GENOMIC DNA]</scope>
    <source>
        <strain evidence="10 11">RCEF 2490</strain>
    </source>
</reference>
<evidence type="ECO:0000256" key="2">
    <source>
        <dbReference type="ARBA" id="ARBA00010617"/>
    </source>
</evidence>
<dbReference type="Gene3D" id="1.10.630.10">
    <property type="entry name" value="Cytochrome P450"/>
    <property type="match status" value="1"/>
</dbReference>
<evidence type="ECO:0000313" key="11">
    <source>
        <dbReference type="Proteomes" id="UP000078544"/>
    </source>
</evidence>
<dbReference type="Pfam" id="PF00067">
    <property type="entry name" value="p450"/>
    <property type="match status" value="1"/>
</dbReference>
<gene>
    <name evidence="10" type="ORF">AAL_03739</name>
</gene>
<dbReference type="Proteomes" id="UP000078544">
    <property type="component" value="Unassembled WGS sequence"/>
</dbReference>
<evidence type="ECO:0000256" key="7">
    <source>
        <dbReference type="ARBA" id="ARBA00023033"/>
    </source>
</evidence>
<comment type="similarity">
    <text evidence="2 9">Belongs to the cytochrome P450 family.</text>
</comment>
<evidence type="ECO:0000256" key="8">
    <source>
        <dbReference type="PIRSR" id="PIRSR602401-1"/>
    </source>
</evidence>
<dbReference type="CDD" id="cd11058">
    <property type="entry name" value="CYP60B-like"/>
    <property type="match status" value="1"/>
</dbReference>
<sequence length="501" mass="57601">MDPSHAMNLAAYVAAIVSLCAVAYTVVYCVYNVYLHPLRNFPGPAWYAMSRIPFLYHGLSGDRHRMALRLHQKYGPVVRSAPNELLFNSTEAWKDIMGHKVDGEEFPKNPILYQSGRTPDRSDIIWSSREEHARLRRQLAHGFSEKSMREQEPRIQQYIDLLIRRIHEKGNSGQTALQMDAWYNFTTFDIIGELAFGESFGCLQNSEYHEWVECIFQSTKLITYLQIEHCYPFMERIVTRFLLPHQLFRSLALHKSHNKDKLRERIANGPRNDLIEGLLKKQEELKMTMDDLEHNSSVLVVAGSETTATLLSVVTHLLTANPQALARLTDEVRGAFEREDDITFTSASRLPYMLACLNEALRMHTPFPNALPRTSPKGGAVVAGHVVPEDTIVGIAHWAVYHTEDNFKLPFEYHPERFLGDARFADDNRQSFQPFNIGPRNCIGKNLAYAEMRLILARIIFNFDMRPSPENEGWLDQRSFGLWETKPLMVHMTPRADLKAR</sequence>